<keyword evidence="3" id="KW-1185">Reference proteome</keyword>
<evidence type="ECO:0000313" key="3">
    <source>
        <dbReference type="Proteomes" id="UP000324479"/>
    </source>
</evidence>
<sequence length="120" mass="13486">MRLDRRLELAMLLAVLEFMDYLVIGVLIVVLASGTTIASRRSASNAAAGERLRRIEDKLNLLLDHSGITYVPRQKERWQRLAESNDKANAAKEYSEAHSVSLEEAQDVIDQYIADITRTG</sequence>
<dbReference type="EMBL" id="VWOX01000021">
    <property type="protein sequence ID" value="KAA5539166.1"/>
    <property type="molecule type" value="Genomic_DNA"/>
</dbReference>
<feature type="transmembrane region" description="Helical" evidence="1">
    <location>
        <begin position="12"/>
        <end position="32"/>
    </location>
</feature>
<dbReference type="AlphaFoldDB" id="A0A5M6CW34"/>
<protein>
    <submittedName>
        <fullName evidence="2">Uncharacterized protein</fullName>
    </submittedName>
</protein>
<dbReference type="Proteomes" id="UP000324479">
    <property type="component" value="Unassembled WGS sequence"/>
</dbReference>
<keyword evidence="1" id="KW-0472">Membrane</keyword>
<evidence type="ECO:0000256" key="1">
    <source>
        <dbReference type="SAM" id="Phobius"/>
    </source>
</evidence>
<organism evidence="2 3">
    <name type="scientific">Roseiconus nitratireducens</name>
    <dbReference type="NCBI Taxonomy" id="2605748"/>
    <lineage>
        <taxon>Bacteria</taxon>
        <taxon>Pseudomonadati</taxon>
        <taxon>Planctomycetota</taxon>
        <taxon>Planctomycetia</taxon>
        <taxon>Pirellulales</taxon>
        <taxon>Pirellulaceae</taxon>
        <taxon>Roseiconus</taxon>
    </lineage>
</organism>
<name>A0A5M6CW34_9BACT</name>
<evidence type="ECO:0000313" key="2">
    <source>
        <dbReference type="EMBL" id="KAA5539166.1"/>
    </source>
</evidence>
<dbReference type="RefSeq" id="WP_150079359.1">
    <property type="nucleotide sequence ID" value="NZ_VWOX01000021.1"/>
</dbReference>
<keyword evidence="1" id="KW-1133">Transmembrane helix</keyword>
<proteinExistence type="predicted"/>
<reference evidence="2 3" key="1">
    <citation type="submission" date="2019-08" db="EMBL/GenBank/DDBJ databases">
        <authorList>
            <person name="Dhanesh K."/>
            <person name="Kumar G."/>
            <person name="Sasikala C."/>
            <person name="Venkata Ramana C."/>
        </authorList>
    </citation>
    <scope>NUCLEOTIDE SEQUENCE [LARGE SCALE GENOMIC DNA]</scope>
    <source>
        <strain evidence="2 3">JC645</strain>
    </source>
</reference>
<accession>A0A5M6CW34</accession>
<comment type="caution">
    <text evidence="2">The sequence shown here is derived from an EMBL/GenBank/DDBJ whole genome shotgun (WGS) entry which is preliminary data.</text>
</comment>
<gene>
    <name evidence="2" type="ORF">FYK55_24920</name>
</gene>
<keyword evidence="1" id="KW-0812">Transmembrane</keyword>